<name>A0A9X2L1C6_9BACT</name>
<proteinExistence type="predicted"/>
<reference evidence="1" key="1">
    <citation type="submission" date="2022-06" db="EMBL/GenBank/DDBJ databases">
        <title>Gracilimonas sp. CAU 1638 isolated from sea sediment.</title>
        <authorList>
            <person name="Kim W."/>
        </authorList>
    </citation>
    <scope>NUCLEOTIDE SEQUENCE</scope>
    <source>
        <strain evidence="1">CAU 1638</strain>
    </source>
</reference>
<dbReference type="InterPro" id="IPR036249">
    <property type="entry name" value="Thioredoxin-like_sf"/>
</dbReference>
<gene>
    <name evidence="1" type="primary">ytxJ</name>
    <name evidence="1" type="ORF">NM125_02505</name>
</gene>
<organism evidence="1 2">
    <name type="scientific">Gracilimonas sediminicola</name>
    <dbReference type="NCBI Taxonomy" id="2952158"/>
    <lineage>
        <taxon>Bacteria</taxon>
        <taxon>Pseudomonadati</taxon>
        <taxon>Balneolota</taxon>
        <taxon>Balneolia</taxon>
        <taxon>Balneolales</taxon>
        <taxon>Balneolaceae</taxon>
        <taxon>Gracilimonas</taxon>
    </lineage>
</organism>
<keyword evidence="2" id="KW-1185">Reference proteome</keyword>
<dbReference type="EMBL" id="JANDBC010000001">
    <property type="protein sequence ID" value="MCP9290450.1"/>
    <property type="molecule type" value="Genomic_DNA"/>
</dbReference>
<protein>
    <submittedName>
        <fullName evidence="1">Bacillithiol system redox-active protein YtxJ</fullName>
    </submittedName>
</protein>
<dbReference type="AlphaFoldDB" id="A0A9X2L1C6"/>
<dbReference type="InterPro" id="IPR022551">
    <property type="entry name" value="BrxC"/>
</dbReference>
<sequence length="130" mass="14739">MGILDSIGNLFGTESQPQNKFHWKELTSEEDVANVMHTSNEKPQVIYKHSSRCATSYFALKNVESISAEDQLKADFHMVDVISSRPTSMHIAEKLEIRHESPQLFVIKDGEVIWSGSHNQIQAEVLEDIL</sequence>
<accession>A0A9X2L1C6</accession>
<dbReference type="Gene3D" id="3.40.30.10">
    <property type="entry name" value="Glutaredoxin"/>
    <property type="match status" value="1"/>
</dbReference>
<dbReference type="RefSeq" id="WP_255132540.1">
    <property type="nucleotide sequence ID" value="NZ_JANDBC010000001.1"/>
</dbReference>
<dbReference type="NCBIfam" id="TIGR04019">
    <property type="entry name" value="B_thiol_YtxJ"/>
    <property type="match status" value="1"/>
</dbReference>
<dbReference type="Proteomes" id="UP001139125">
    <property type="component" value="Unassembled WGS sequence"/>
</dbReference>
<evidence type="ECO:0000313" key="1">
    <source>
        <dbReference type="EMBL" id="MCP9290450.1"/>
    </source>
</evidence>
<dbReference type="SUPFAM" id="SSF52833">
    <property type="entry name" value="Thioredoxin-like"/>
    <property type="match status" value="1"/>
</dbReference>
<evidence type="ECO:0000313" key="2">
    <source>
        <dbReference type="Proteomes" id="UP001139125"/>
    </source>
</evidence>
<dbReference type="Pfam" id="PF11009">
    <property type="entry name" value="BrxC"/>
    <property type="match status" value="1"/>
</dbReference>
<comment type="caution">
    <text evidence="1">The sequence shown here is derived from an EMBL/GenBank/DDBJ whole genome shotgun (WGS) entry which is preliminary data.</text>
</comment>